<reference evidence="1" key="1">
    <citation type="submission" date="2014-07" db="EMBL/GenBank/DDBJ databases">
        <authorList>
            <person name="Martin A.A"/>
            <person name="De Silva N."/>
        </authorList>
    </citation>
    <scope>NUCLEOTIDE SEQUENCE</scope>
</reference>
<evidence type="ECO:0000313" key="2">
    <source>
        <dbReference type="WBParaSite" id="SVE_1363000.1"/>
    </source>
</evidence>
<dbReference type="AlphaFoldDB" id="A0A0K0FSJ9"/>
<dbReference type="WBParaSite" id="SVE_1363000.1">
    <property type="protein sequence ID" value="SVE_1363000.1"/>
    <property type="gene ID" value="SVE_1363000"/>
</dbReference>
<proteinExistence type="predicted"/>
<name>A0A0K0FSJ9_STRVS</name>
<dbReference type="Proteomes" id="UP000035680">
    <property type="component" value="Unassembled WGS sequence"/>
</dbReference>
<accession>A0A0K0FSJ9</accession>
<protein>
    <submittedName>
        <fullName evidence="2">BTB domain-containing protein</fullName>
    </submittedName>
</protein>
<keyword evidence="1" id="KW-1185">Reference proteome</keyword>
<evidence type="ECO:0000313" key="1">
    <source>
        <dbReference type="Proteomes" id="UP000035680"/>
    </source>
</evidence>
<sequence length="87" mass="10294">MRLEVEVSNTSSVQPLFMLSTYNFLKILSLNSQSGHEITYIWETLNQSWSLEILVEFHYTSKIMFIIFFSNFLLNMYSIDMPLENTI</sequence>
<reference evidence="2" key="2">
    <citation type="submission" date="2015-08" db="UniProtKB">
        <authorList>
            <consortium name="WormBaseParasite"/>
        </authorList>
    </citation>
    <scope>IDENTIFICATION</scope>
</reference>
<organism evidence="1 2">
    <name type="scientific">Strongyloides venezuelensis</name>
    <name type="common">Threadworm</name>
    <dbReference type="NCBI Taxonomy" id="75913"/>
    <lineage>
        <taxon>Eukaryota</taxon>
        <taxon>Metazoa</taxon>
        <taxon>Ecdysozoa</taxon>
        <taxon>Nematoda</taxon>
        <taxon>Chromadorea</taxon>
        <taxon>Rhabditida</taxon>
        <taxon>Tylenchina</taxon>
        <taxon>Panagrolaimomorpha</taxon>
        <taxon>Strongyloidoidea</taxon>
        <taxon>Strongyloididae</taxon>
        <taxon>Strongyloides</taxon>
    </lineage>
</organism>